<feature type="region of interest" description="Disordered" evidence="1">
    <location>
        <begin position="508"/>
        <end position="556"/>
    </location>
</feature>
<dbReference type="InterPro" id="IPR000595">
    <property type="entry name" value="cNMP-bd_dom"/>
</dbReference>
<dbReference type="PANTHER" id="PTHR23011">
    <property type="entry name" value="CYCLIC NUCLEOTIDE-BINDING DOMAIN CONTAINING PROTEIN"/>
    <property type="match status" value="1"/>
</dbReference>
<dbReference type="Gene3D" id="2.60.120.10">
    <property type="entry name" value="Jelly Rolls"/>
    <property type="match status" value="2"/>
</dbReference>
<sequence>MSDPQKLTLPSIKTGTNSKKRVLTKTVQPEWYRRYVDILPKDERVYVQPIREINEEKAMIAAMKTPPIQKDRAEELARKLAIERGTRIQTVLELLEGNTKNAKEKLDSLKPMTSALKYLTESRKDGKDSLSARSRLELLIPPGWKLRPESRWRMFRNNKLIRTKIHTLHNEMREAKVRHRWQKAIRTVRAVIRFRNIIADIARTTGDVFKQFNLVMAREMAKNREKEGLYFDKSYYKASTIGKNLDIGSIYTLGKTENNRTDDEVQKAAVNLRFLRSFAAFPAYFQKLMAKIGWYIEVPSDKVIIREGQPPHYFYFLMSGKAVAVKLTGSPVFEEHGGFEVHKVYERDALFGEEGIFGRAYRQYSVTCIETCRLLSINIDDYNRMCLGADSEDENPEHIRLVSQLDFMRYFPMKKLIEEADGNIILFYFPAGHVITRKTEESDYIYVIKSGTCRVLAEVQMSSVWGEQKTRTMKVVVPPFVEAKDSNDSMMTLEIIVNSKSDEVVPVVADSRKSSGSRKRSEGVRIIQRDSSTQSVRRRSQEFISNGGRATASSQRDSRFLVTRMSLMSERKSMTSQSMRGAAIAAEQEEDLDSHARVTVTTLRIMDRLKSTWDNDDTMATSVQKMKAEKHSPLCRAASIEKILVVPGRSQVVKEMVWVYIKDLRETDVVGIEDIELGDDKEGEPCDIAVVSEGSEVILISKKYFMDNASPKMRAHLRASSFIMPDEFTLALELKRQQYWKSFKNKCVRDLEANRKKAK</sequence>
<name>A0ABM0K5A3_APLCA</name>
<dbReference type="InterPro" id="IPR014710">
    <property type="entry name" value="RmlC-like_jellyroll"/>
</dbReference>
<keyword evidence="3" id="KW-1185">Reference proteome</keyword>
<gene>
    <name evidence="4" type="primary">LOC101857442</name>
</gene>
<reference evidence="4" key="1">
    <citation type="submission" date="2025-08" db="UniProtKB">
        <authorList>
            <consortium name="RefSeq"/>
        </authorList>
    </citation>
    <scope>IDENTIFICATION</scope>
</reference>
<feature type="domain" description="Cyclic nucleotide-binding" evidence="2">
    <location>
        <begin position="295"/>
        <end position="385"/>
    </location>
</feature>
<feature type="domain" description="Cyclic nucleotide-binding" evidence="2">
    <location>
        <begin position="407"/>
        <end position="458"/>
    </location>
</feature>
<evidence type="ECO:0000313" key="3">
    <source>
        <dbReference type="Proteomes" id="UP000694888"/>
    </source>
</evidence>
<dbReference type="SMART" id="SM00100">
    <property type="entry name" value="cNMP"/>
    <property type="match status" value="1"/>
</dbReference>
<dbReference type="RefSeq" id="XP_005109084.2">
    <property type="nucleotide sequence ID" value="XM_005109027.3"/>
</dbReference>
<dbReference type="Proteomes" id="UP000694888">
    <property type="component" value="Unplaced"/>
</dbReference>
<evidence type="ECO:0000259" key="2">
    <source>
        <dbReference type="PROSITE" id="PS50042"/>
    </source>
</evidence>
<dbReference type="PROSITE" id="PS50042">
    <property type="entry name" value="CNMP_BINDING_3"/>
    <property type="match status" value="2"/>
</dbReference>
<proteinExistence type="predicted"/>
<dbReference type="InterPro" id="IPR018490">
    <property type="entry name" value="cNMP-bd_dom_sf"/>
</dbReference>
<dbReference type="Pfam" id="PF00027">
    <property type="entry name" value="cNMP_binding"/>
    <property type="match status" value="1"/>
</dbReference>
<protein>
    <submittedName>
        <fullName evidence="4">Uncharacterized protein LOC101857442</fullName>
    </submittedName>
</protein>
<dbReference type="CDD" id="cd00038">
    <property type="entry name" value="CAP_ED"/>
    <property type="match status" value="1"/>
</dbReference>
<evidence type="ECO:0000313" key="4">
    <source>
        <dbReference type="RefSeq" id="XP_005109084.2"/>
    </source>
</evidence>
<dbReference type="PANTHER" id="PTHR23011:SF28">
    <property type="entry name" value="CYCLIC NUCLEOTIDE-BINDING DOMAIN CONTAINING PROTEIN"/>
    <property type="match status" value="1"/>
</dbReference>
<accession>A0ABM0K5A3</accession>
<dbReference type="SUPFAM" id="SSF51206">
    <property type="entry name" value="cAMP-binding domain-like"/>
    <property type="match status" value="2"/>
</dbReference>
<evidence type="ECO:0000256" key="1">
    <source>
        <dbReference type="SAM" id="MobiDB-lite"/>
    </source>
</evidence>
<dbReference type="GeneID" id="101857442"/>
<organism evidence="3 4">
    <name type="scientific">Aplysia californica</name>
    <name type="common">California sea hare</name>
    <dbReference type="NCBI Taxonomy" id="6500"/>
    <lineage>
        <taxon>Eukaryota</taxon>
        <taxon>Metazoa</taxon>
        <taxon>Spiralia</taxon>
        <taxon>Lophotrochozoa</taxon>
        <taxon>Mollusca</taxon>
        <taxon>Gastropoda</taxon>
        <taxon>Heterobranchia</taxon>
        <taxon>Euthyneura</taxon>
        <taxon>Tectipleura</taxon>
        <taxon>Aplysiida</taxon>
        <taxon>Aplysioidea</taxon>
        <taxon>Aplysiidae</taxon>
        <taxon>Aplysia</taxon>
    </lineage>
</organism>